<evidence type="ECO:0000313" key="1">
    <source>
        <dbReference type="EMBL" id="KAI4297265.1"/>
    </source>
</evidence>
<comment type="caution">
    <text evidence="1">The sequence shown here is derived from an EMBL/GenBank/DDBJ whole genome shotgun (WGS) entry which is preliminary data.</text>
</comment>
<evidence type="ECO:0000313" key="2">
    <source>
        <dbReference type="Proteomes" id="UP000828941"/>
    </source>
</evidence>
<organism evidence="1 2">
    <name type="scientific">Bauhinia variegata</name>
    <name type="common">Purple orchid tree</name>
    <name type="synonym">Phanera variegata</name>
    <dbReference type="NCBI Taxonomy" id="167791"/>
    <lineage>
        <taxon>Eukaryota</taxon>
        <taxon>Viridiplantae</taxon>
        <taxon>Streptophyta</taxon>
        <taxon>Embryophyta</taxon>
        <taxon>Tracheophyta</taxon>
        <taxon>Spermatophyta</taxon>
        <taxon>Magnoliopsida</taxon>
        <taxon>eudicotyledons</taxon>
        <taxon>Gunneridae</taxon>
        <taxon>Pentapetalae</taxon>
        <taxon>rosids</taxon>
        <taxon>fabids</taxon>
        <taxon>Fabales</taxon>
        <taxon>Fabaceae</taxon>
        <taxon>Cercidoideae</taxon>
        <taxon>Cercideae</taxon>
        <taxon>Bauhiniinae</taxon>
        <taxon>Bauhinia</taxon>
    </lineage>
</organism>
<proteinExistence type="predicted"/>
<sequence>MGRKAGLYINPKTFGSLQKPCIQEMILFLNCMAQSQKDGSTCTKQKEQLMSCMDFQGNKKRSAMGTLNYQLQRLNRARK</sequence>
<gene>
    <name evidence="1" type="ORF">L6164_037159</name>
</gene>
<dbReference type="EMBL" id="CM039439">
    <property type="protein sequence ID" value="KAI4297265.1"/>
    <property type="molecule type" value="Genomic_DNA"/>
</dbReference>
<accession>A0ACB9KJ29</accession>
<protein>
    <submittedName>
        <fullName evidence="1">Uncharacterized protein</fullName>
    </submittedName>
</protein>
<name>A0ACB9KJ29_BAUVA</name>
<keyword evidence="2" id="KW-1185">Reference proteome</keyword>
<reference evidence="1 2" key="1">
    <citation type="journal article" date="2022" name="DNA Res.">
        <title>Chromosomal-level genome assembly of the orchid tree Bauhinia variegata (Leguminosae; Cercidoideae) supports the allotetraploid origin hypothesis of Bauhinia.</title>
        <authorList>
            <person name="Zhong Y."/>
            <person name="Chen Y."/>
            <person name="Zheng D."/>
            <person name="Pang J."/>
            <person name="Liu Y."/>
            <person name="Luo S."/>
            <person name="Meng S."/>
            <person name="Qian L."/>
            <person name="Wei D."/>
            <person name="Dai S."/>
            <person name="Zhou R."/>
        </authorList>
    </citation>
    <scope>NUCLEOTIDE SEQUENCE [LARGE SCALE GENOMIC DNA]</scope>
    <source>
        <strain evidence="1">BV-YZ2020</strain>
    </source>
</reference>
<dbReference type="Proteomes" id="UP000828941">
    <property type="component" value="Chromosome 14"/>
</dbReference>